<dbReference type="Proteomes" id="UP001364224">
    <property type="component" value="Unassembled WGS sequence"/>
</dbReference>
<sequence length="302" mass="31231">MEFPRRAARLEPPQPAALSAHRVAPVALRRPEASEWLGPQLGARRGGQSGRLARPSGHPRPEVLRSVRQAVSHRDAAARLCFRRAEARSSAMPLARVPPVWRQARVAAWCRRPVAAQAKASPSGMKAAAGSEPVPVRPVASAPQALLLAAEVASASGAKVRPPGAAEAESGPSARQPGAEAEASAAEAQPLEAEEAVSGVGARPPEAAGVASGAVAEPQQAGAAALLDAEVLRPGAVEEPAPSARQPAAERPSAAPWVCRRGRPLPWLAPRRAVRSAHAMRRSRAASPSRQSWRAAGCGGLS</sequence>
<accession>A0ABU8BNI6</accession>
<protein>
    <submittedName>
        <fullName evidence="2">Uncharacterized protein</fullName>
    </submittedName>
</protein>
<organism evidence="2 3">
    <name type="scientific">Bradyrhizobium algeriense</name>
    <dbReference type="NCBI Taxonomy" id="634784"/>
    <lineage>
        <taxon>Bacteria</taxon>
        <taxon>Pseudomonadati</taxon>
        <taxon>Pseudomonadota</taxon>
        <taxon>Alphaproteobacteria</taxon>
        <taxon>Hyphomicrobiales</taxon>
        <taxon>Nitrobacteraceae</taxon>
        <taxon>Bradyrhizobium</taxon>
    </lineage>
</organism>
<feature type="region of interest" description="Disordered" evidence="1">
    <location>
        <begin position="1"/>
        <end position="22"/>
    </location>
</feature>
<feature type="compositionally biased region" description="Low complexity" evidence="1">
    <location>
        <begin position="179"/>
        <end position="191"/>
    </location>
</feature>
<feature type="compositionally biased region" description="Low complexity" evidence="1">
    <location>
        <begin position="204"/>
        <end position="215"/>
    </location>
</feature>
<gene>
    <name evidence="2" type="ORF">V1286_007185</name>
</gene>
<evidence type="ECO:0000256" key="1">
    <source>
        <dbReference type="SAM" id="MobiDB-lite"/>
    </source>
</evidence>
<feature type="region of interest" description="Disordered" evidence="1">
    <location>
        <begin position="160"/>
        <end position="215"/>
    </location>
</feature>
<feature type="region of interest" description="Disordered" evidence="1">
    <location>
        <begin position="34"/>
        <end position="62"/>
    </location>
</feature>
<feature type="region of interest" description="Disordered" evidence="1">
    <location>
        <begin position="278"/>
        <end position="302"/>
    </location>
</feature>
<keyword evidence="3" id="KW-1185">Reference proteome</keyword>
<proteinExistence type="predicted"/>
<reference evidence="2 3" key="1">
    <citation type="submission" date="2024-02" db="EMBL/GenBank/DDBJ databases">
        <title>Adaptive strategies in a cosmopolitan and abundant soil bacterium.</title>
        <authorList>
            <person name="Carini P."/>
        </authorList>
    </citation>
    <scope>NUCLEOTIDE SEQUENCE [LARGE SCALE GENOMIC DNA]</scope>
    <source>
        <strain evidence="2 3">AZCC 1608</strain>
    </source>
</reference>
<comment type="caution">
    <text evidence="2">The sequence shown here is derived from an EMBL/GenBank/DDBJ whole genome shotgun (WGS) entry which is preliminary data.</text>
</comment>
<evidence type="ECO:0000313" key="2">
    <source>
        <dbReference type="EMBL" id="MEH2559656.1"/>
    </source>
</evidence>
<feature type="region of interest" description="Disordered" evidence="1">
    <location>
        <begin position="236"/>
        <end position="255"/>
    </location>
</feature>
<name>A0ABU8BNI6_9BRAD</name>
<feature type="region of interest" description="Disordered" evidence="1">
    <location>
        <begin position="117"/>
        <end position="136"/>
    </location>
</feature>
<evidence type="ECO:0000313" key="3">
    <source>
        <dbReference type="Proteomes" id="UP001364224"/>
    </source>
</evidence>
<feature type="compositionally biased region" description="Low complexity" evidence="1">
    <location>
        <begin position="285"/>
        <end position="296"/>
    </location>
</feature>
<dbReference type="EMBL" id="JAZHRV010000001">
    <property type="protein sequence ID" value="MEH2559656.1"/>
    <property type="molecule type" value="Genomic_DNA"/>
</dbReference>